<keyword evidence="12 16" id="KW-0804">Transcription</keyword>
<evidence type="ECO:0000256" key="16">
    <source>
        <dbReference type="HAMAP-Rule" id="MF_04006"/>
    </source>
</evidence>
<evidence type="ECO:0000256" key="17">
    <source>
        <dbReference type="RuleBase" id="RU363123"/>
    </source>
</evidence>
<proteinExistence type="inferred from homology"/>
<keyword evidence="14 16" id="KW-0899">Viral immunoevasion</keyword>
<evidence type="ECO:0000256" key="7">
    <source>
        <dbReference type="ARBA" id="ARBA00022771"/>
    </source>
</evidence>
<dbReference type="EMBL" id="JF304767">
    <property type="protein sequence ID" value="AEA35067.1"/>
    <property type="molecule type" value="Genomic_DNA"/>
</dbReference>
<dbReference type="GO" id="GO:0003677">
    <property type="term" value="F:DNA binding"/>
    <property type="evidence" value="ECO:0007669"/>
    <property type="project" value="UniProtKB-UniRule"/>
</dbReference>
<dbReference type="Pfam" id="PF00518">
    <property type="entry name" value="E6"/>
    <property type="match status" value="1"/>
</dbReference>
<evidence type="ECO:0000256" key="5">
    <source>
        <dbReference type="ARBA" id="ARBA00022632"/>
    </source>
</evidence>
<evidence type="ECO:0000256" key="9">
    <source>
        <dbReference type="ARBA" id="ARBA00023015"/>
    </source>
</evidence>
<evidence type="ECO:0000256" key="12">
    <source>
        <dbReference type="ARBA" id="ARBA00023163"/>
    </source>
</evidence>
<dbReference type="GO" id="GO:0006355">
    <property type="term" value="P:regulation of DNA-templated transcription"/>
    <property type="evidence" value="ECO:0007669"/>
    <property type="project" value="UniProtKB-UniRule"/>
</dbReference>
<dbReference type="GO" id="GO:0039502">
    <property type="term" value="P:symbiont-mediated suppression of host type I interferon-mediated signaling pathway"/>
    <property type="evidence" value="ECO:0007669"/>
    <property type="project" value="UniProtKB-UniRule"/>
</dbReference>
<evidence type="ECO:0000256" key="6">
    <source>
        <dbReference type="ARBA" id="ARBA00022723"/>
    </source>
</evidence>
<keyword evidence="8 16" id="KW-0862">Zinc</keyword>
<protein>
    <recommendedName>
        <fullName evidence="16 17">Protein E6</fullName>
    </recommendedName>
</protein>
<dbReference type="GO" id="GO:0008270">
    <property type="term" value="F:zinc ion binding"/>
    <property type="evidence" value="ECO:0007669"/>
    <property type="project" value="UniProtKB-KW"/>
</dbReference>
<feature type="short sequence motif" description="PDZ-binding domain" evidence="16">
    <location>
        <begin position="137"/>
        <end position="139"/>
    </location>
</feature>
<dbReference type="SUPFAM" id="SSF161229">
    <property type="entry name" value="E6 C-terminal domain-like"/>
    <property type="match status" value="2"/>
</dbReference>
<evidence type="ECO:0000313" key="19">
    <source>
        <dbReference type="Proteomes" id="UP000168780"/>
    </source>
</evidence>
<organism evidence="18 19">
    <name type="scientific">Saimiri sciureus papillomavirus 3</name>
    <dbReference type="NCBI Taxonomy" id="990306"/>
    <lineage>
        <taxon>Viruses</taxon>
        <taxon>Monodnaviria</taxon>
        <taxon>Shotokuvirae</taxon>
        <taxon>Cossaviricota</taxon>
        <taxon>Papovaviricetes</taxon>
        <taxon>Zurhausenvirales</taxon>
        <taxon>Papillomaviridae</taxon>
        <taxon>Firstpapillomavirinae</taxon>
        <taxon>Dyoomikronpapillomavirus</taxon>
        <taxon>Dyoomikronpapillomavirus 1</taxon>
    </lineage>
</organism>
<dbReference type="Gene3D" id="3.30.240.40">
    <property type="entry name" value="E6 early regulatory protein"/>
    <property type="match status" value="2"/>
</dbReference>
<evidence type="ECO:0000256" key="13">
    <source>
        <dbReference type="ARBA" id="ARBA00023200"/>
    </source>
</evidence>
<keyword evidence="6 16" id="KW-0479">Metal-binding</keyword>
<keyword evidence="11 16" id="KW-0010">Activator</keyword>
<evidence type="ECO:0000256" key="4">
    <source>
        <dbReference type="ARBA" id="ARBA00022581"/>
    </source>
</evidence>
<dbReference type="HAMAP" id="MF_04006">
    <property type="entry name" value="HPV_E6"/>
    <property type="match status" value="1"/>
</dbReference>
<feature type="zinc finger region" evidence="16">
    <location>
        <begin position="25"/>
        <end position="61"/>
    </location>
</feature>
<feature type="zinc finger region" evidence="16">
    <location>
        <begin position="98"/>
        <end position="134"/>
    </location>
</feature>
<comment type="similarity">
    <text evidence="1 16 17">Belongs to the papillomaviridae E6 protein family.</text>
</comment>
<keyword evidence="5 16" id="KW-1090">Inhibition of host innate immune response by virus</keyword>
<evidence type="ECO:0000256" key="10">
    <source>
        <dbReference type="ARBA" id="ARBA00023125"/>
    </source>
</evidence>
<dbReference type="GO" id="GO:0030430">
    <property type="term" value="C:host cell cytoplasm"/>
    <property type="evidence" value="ECO:0007669"/>
    <property type="project" value="UniProtKB-SubCell"/>
</dbReference>
<keyword evidence="13 16" id="KW-1035">Host cytoplasm</keyword>
<comment type="subunit">
    <text evidence="16">Forms homodimers. Interacts with ubiquitin-protein ligase UBE3A/E6-AP; this interaction stimulates UBE3A ubiquitin activity. Interacts with host BAK1.</text>
</comment>
<sequence>MEYPTSIPDLCSEVDIVPWHLQLTCIFCKCHLDVGDLCAFIHNDLKLKWIKSYPYAACHRCILLKARVLAWRYQTEAAYARTVEHDCGQPLGNIRMRCIVCTALLTSEDKIRHIEHHRRFVKAAGYWRGRCYHCWNTAL</sequence>
<keyword evidence="2 16" id="KW-0244">Early protein</keyword>
<dbReference type="GO" id="GO:0006351">
    <property type="term" value="P:DNA-templated transcription"/>
    <property type="evidence" value="ECO:0007669"/>
    <property type="project" value="UniProtKB-UniRule"/>
</dbReference>
<accession>W5QK95</accession>
<comment type="function">
    <text evidence="16">Plays a major role in the induction and maintenance of cellular transformation. E6 associates with host UBE3A/E6-AP ubiquitin-protein ligase and modulates its activity. Protects host keratinocytes from apoptosis by mediating the degradation of host BAK1. May also inhibit host immune response.</text>
</comment>
<dbReference type="InterPro" id="IPR001334">
    <property type="entry name" value="E6"/>
</dbReference>
<dbReference type="GO" id="GO:0052150">
    <property type="term" value="P:symbiont-mediated perturbation of host apoptosis"/>
    <property type="evidence" value="ECO:0007669"/>
    <property type="project" value="UniProtKB-KW"/>
</dbReference>
<keyword evidence="7 16" id="KW-0863">Zinc-finger</keyword>
<evidence type="ECO:0000256" key="3">
    <source>
        <dbReference type="ARBA" id="ARBA00022562"/>
    </source>
</evidence>
<keyword evidence="10 16" id="KW-0238">DNA-binding</keyword>
<evidence type="ECO:0000256" key="14">
    <source>
        <dbReference type="ARBA" id="ARBA00023280"/>
    </source>
</evidence>
<gene>
    <name evidence="16 18" type="primary">E6</name>
</gene>
<evidence type="ECO:0000256" key="1">
    <source>
        <dbReference type="ARBA" id="ARBA00006346"/>
    </source>
</evidence>
<name>W5QK95_9PAPI</name>
<keyword evidence="4 16" id="KW-0945">Host-virus interaction</keyword>
<evidence type="ECO:0000256" key="11">
    <source>
        <dbReference type="ARBA" id="ARBA00023159"/>
    </source>
</evidence>
<dbReference type="GO" id="GO:0039648">
    <property type="term" value="P:symbiont-mediated perturbation of host ubiquitin-like protein modification"/>
    <property type="evidence" value="ECO:0007669"/>
    <property type="project" value="UniProtKB-UniRule"/>
</dbReference>
<comment type="subcellular location">
    <subcellularLocation>
        <location evidence="16 17">Host cytoplasm</location>
    </subcellularLocation>
    <subcellularLocation>
        <location evidence="16 17">Host nucleus</location>
    </subcellularLocation>
</comment>
<keyword evidence="15 16" id="KW-1119">Modulation of host cell apoptosis by virus</keyword>
<keyword evidence="9 16" id="KW-0805">Transcription regulation</keyword>
<dbReference type="Proteomes" id="UP000168780">
    <property type="component" value="Genome"/>
</dbReference>
<keyword evidence="3 16" id="KW-1048">Host nucleus</keyword>
<evidence type="ECO:0000313" key="18">
    <source>
        <dbReference type="EMBL" id="AEA35067.1"/>
    </source>
</evidence>
<reference evidence="18 19" key="1">
    <citation type="submission" date="2011-02" db="EMBL/GenBank/DDBJ databases">
        <title>Novel papillomavirus complete genomes isolated from humans and monkeys.</title>
        <authorList>
            <person name="Chen Z."/>
            <person name="Wood C.E."/>
            <person name="Burk R.D."/>
        </authorList>
    </citation>
    <scope>NUCLEOTIDE SEQUENCE [LARGE SCALE GENOMIC DNA]</scope>
    <source>
        <strain evidence="18">Mac2167.2</strain>
    </source>
</reference>
<dbReference type="InterPro" id="IPR038575">
    <property type="entry name" value="E6_sf"/>
</dbReference>
<dbReference type="GO" id="GO:0052170">
    <property type="term" value="P:symbiont-mediated suppression of host innate immune response"/>
    <property type="evidence" value="ECO:0007669"/>
    <property type="project" value="UniProtKB-KW"/>
</dbReference>
<evidence type="ECO:0000256" key="2">
    <source>
        <dbReference type="ARBA" id="ARBA00022518"/>
    </source>
</evidence>
<evidence type="ECO:0000256" key="8">
    <source>
        <dbReference type="ARBA" id="ARBA00022833"/>
    </source>
</evidence>
<dbReference type="GO" id="GO:0042025">
    <property type="term" value="C:host cell nucleus"/>
    <property type="evidence" value="ECO:0007669"/>
    <property type="project" value="UniProtKB-SubCell"/>
</dbReference>
<evidence type="ECO:0000256" key="15">
    <source>
        <dbReference type="ARBA" id="ARBA00023323"/>
    </source>
</evidence>